<dbReference type="GO" id="GO:0016746">
    <property type="term" value="F:acyltransferase activity"/>
    <property type="evidence" value="ECO:0007669"/>
    <property type="project" value="UniProtKB-KW"/>
</dbReference>
<proteinExistence type="inferred from homology"/>
<dbReference type="EMBL" id="CP003985">
    <property type="protein sequence ID" value="AGF78906.1"/>
    <property type="molecule type" value="Genomic_DNA"/>
</dbReference>
<gene>
    <name evidence="5" type="ordered locus">UWK_02366</name>
</gene>
<dbReference type="KEGG" id="dsf:UWK_02366"/>
<dbReference type="PANTHER" id="PTHR43300:SF11">
    <property type="entry name" value="ACETYLTRANSFERASE RV3034C-RELATED"/>
    <property type="match status" value="1"/>
</dbReference>
<dbReference type="Gene3D" id="2.160.10.10">
    <property type="entry name" value="Hexapeptide repeat proteins"/>
    <property type="match status" value="1"/>
</dbReference>
<dbReference type="InterPro" id="IPR011004">
    <property type="entry name" value="Trimer_LpxA-like_sf"/>
</dbReference>
<dbReference type="Pfam" id="PF00132">
    <property type="entry name" value="Hexapep"/>
    <property type="match status" value="1"/>
</dbReference>
<dbReference type="AlphaFoldDB" id="M1PRA7"/>
<dbReference type="Proteomes" id="UP000011721">
    <property type="component" value="Chromosome"/>
</dbReference>
<evidence type="ECO:0000256" key="4">
    <source>
        <dbReference type="ARBA" id="ARBA00023315"/>
    </source>
</evidence>
<dbReference type="STRING" id="1167006.UWK_02366"/>
<dbReference type="PANTHER" id="PTHR43300">
    <property type="entry name" value="ACETYLTRANSFERASE"/>
    <property type="match status" value="1"/>
</dbReference>
<dbReference type="OrthoDB" id="272049at2"/>
<keyword evidence="3" id="KW-0677">Repeat</keyword>
<dbReference type="SUPFAM" id="SSF51161">
    <property type="entry name" value="Trimeric LpxA-like enzymes"/>
    <property type="match status" value="1"/>
</dbReference>
<keyword evidence="6" id="KW-1185">Reference proteome</keyword>
<reference evidence="6" key="1">
    <citation type="journal article" date="2013" name="Stand. Genomic Sci.">
        <title>Complete genome sequence of Desulfocapsa sulfexigens, a marine deltaproteobacterium specialized in disproportionating inorganic sulfur compounds.</title>
        <authorList>
            <person name="Finster K.W."/>
            <person name="Kjeldsen K.U."/>
            <person name="Kube M."/>
            <person name="Reinhardt R."/>
            <person name="Mussmann M."/>
            <person name="Amann R."/>
            <person name="Schreiber L."/>
        </authorList>
    </citation>
    <scope>NUCLEOTIDE SEQUENCE [LARGE SCALE GENOMIC DNA]</scope>
    <source>
        <strain evidence="6">DSM 10523 / SB164P1</strain>
    </source>
</reference>
<evidence type="ECO:0000256" key="3">
    <source>
        <dbReference type="ARBA" id="ARBA00022737"/>
    </source>
</evidence>
<dbReference type="CDD" id="cd03349">
    <property type="entry name" value="LbH_XAT"/>
    <property type="match status" value="1"/>
</dbReference>
<evidence type="ECO:0000313" key="5">
    <source>
        <dbReference type="EMBL" id="AGF78906.1"/>
    </source>
</evidence>
<sequence>MFFSSPKKPPATREQFSNPLFSIGKHTYGKPDIRTYGDNTRLTIGRFCSISSKVTIILGGNHRIDWITTYPFPALSSRWPEAKDINGHPGTKGDLTIGHDVWIGHGATILSGLTIGSGAVIGACSVVNQDIPPYGIVAGNPARLLRTRFDQETCNALLEMSWWNWPEDTIKKHMELLCSNRIHELLKVT</sequence>
<name>M1PRA7_DESSD</name>
<dbReference type="InterPro" id="IPR001451">
    <property type="entry name" value="Hexapep"/>
</dbReference>
<dbReference type="HOGENOM" id="CLU_051638_5_1_7"/>
<protein>
    <submittedName>
        <fullName evidence="5">Acetyltransferase (Isoleucine patch superfamily)</fullName>
    </submittedName>
</protein>
<dbReference type="RefSeq" id="WP_015404594.1">
    <property type="nucleotide sequence ID" value="NC_020304.1"/>
</dbReference>
<evidence type="ECO:0000313" key="6">
    <source>
        <dbReference type="Proteomes" id="UP000011721"/>
    </source>
</evidence>
<evidence type="ECO:0000256" key="1">
    <source>
        <dbReference type="ARBA" id="ARBA00007274"/>
    </source>
</evidence>
<dbReference type="eggNOG" id="COG0110">
    <property type="taxonomic scope" value="Bacteria"/>
</dbReference>
<accession>M1PRA7</accession>
<organism evidence="5 6">
    <name type="scientific">Desulfocapsa sulfexigens (strain DSM 10523 / SB164P1)</name>
    <dbReference type="NCBI Taxonomy" id="1167006"/>
    <lineage>
        <taxon>Bacteria</taxon>
        <taxon>Pseudomonadati</taxon>
        <taxon>Thermodesulfobacteriota</taxon>
        <taxon>Desulfobulbia</taxon>
        <taxon>Desulfobulbales</taxon>
        <taxon>Desulfocapsaceae</taxon>
        <taxon>Desulfocapsa</taxon>
    </lineage>
</organism>
<dbReference type="PROSITE" id="PS00101">
    <property type="entry name" value="HEXAPEP_TRANSFERASES"/>
    <property type="match status" value="1"/>
</dbReference>
<keyword evidence="2 5" id="KW-0808">Transferase</keyword>
<dbReference type="InterPro" id="IPR018357">
    <property type="entry name" value="Hexapep_transf_CS"/>
</dbReference>
<comment type="similarity">
    <text evidence="1">Belongs to the transferase hexapeptide repeat family.</text>
</comment>
<keyword evidence="4" id="KW-0012">Acyltransferase</keyword>
<evidence type="ECO:0000256" key="2">
    <source>
        <dbReference type="ARBA" id="ARBA00022679"/>
    </source>
</evidence>
<dbReference type="InterPro" id="IPR050179">
    <property type="entry name" value="Trans_hexapeptide_repeat"/>
</dbReference>